<name>A0A4Y2EIF0_ARAVE</name>
<proteinExistence type="predicted"/>
<dbReference type="EMBL" id="BGPR01000596">
    <property type="protein sequence ID" value="GBM27858.1"/>
    <property type="molecule type" value="Genomic_DNA"/>
</dbReference>
<dbReference type="AlphaFoldDB" id="A0A4Y2EIF0"/>
<evidence type="ECO:0000313" key="2">
    <source>
        <dbReference type="Proteomes" id="UP000499080"/>
    </source>
</evidence>
<gene>
    <name evidence="1" type="ORF">AVEN_66408_1</name>
</gene>
<keyword evidence="2" id="KW-1185">Reference proteome</keyword>
<dbReference type="Proteomes" id="UP000499080">
    <property type="component" value="Unassembled WGS sequence"/>
</dbReference>
<protein>
    <submittedName>
        <fullName evidence="1">Uncharacterized protein</fullName>
    </submittedName>
</protein>
<sequence>MLAFAKRLKIETCSLNYPYLSDQLRVERLHHLQSVCIQYVVLVDQTYENRLGLSLVLVRSTAFTSQPRFSSKRFASDDDDEDVMMTSPTADETATQRILCSWNWGG</sequence>
<accession>A0A4Y2EIF0</accession>
<comment type="caution">
    <text evidence="1">The sequence shown here is derived from an EMBL/GenBank/DDBJ whole genome shotgun (WGS) entry which is preliminary data.</text>
</comment>
<reference evidence="1 2" key="1">
    <citation type="journal article" date="2019" name="Sci. Rep.">
        <title>Orb-weaving spider Araneus ventricosus genome elucidates the spidroin gene catalogue.</title>
        <authorList>
            <person name="Kono N."/>
            <person name="Nakamura H."/>
            <person name="Ohtoshi R."/>
            <person name="Moran D.A.P."/>
            <person name="Shinohara A."/>
            <person name="Yoshida Y."/>
            <person name="Fujiwara M."/>
            <person name="Mori M."/>
            <person name="Tomita M."/>
            <person name="Arakawa K."/>
        </authorList>
    </citation>
    <scope>NUCLEOTIDE SEQUENCE [LARGE SCALE GENOMIC DNA]</scope>
</reference>
<organism evidence="1 2">
    <name type="scientific">Araneus ventricosus</name>
    <name type="common">Orbweaver spider</name>
    <name type="synonym">Epeira ventricosa</name>
    <dbReference type="NCBI Taxonomy" id="182803"/>
    <lineage>
        <taxon>Eukaryota</taxon>
        <taxon>Metazoa</taxon>
        <taxon>Ecdysozoa</taxon>
        <taxon>Arthropoda</taxon>
        <taxon>Chelicerata</taxon>
        <taxon>Arachnida</taxon>
        <taxon>Araneae</taxon>
        <taxon>Araneomorphae</taxon>
        <taxon>Entelegynae</taxon>
        <taxon>Araneoidea</taxon>
        <taxon>Araneidae</taxon>
        <taxon>Araneus</taxon>
    </lineage>
</organism>
<evidence type="ECO:0000313" key="1">
    <source>
        <dbReference type="EMBL" id="GBM27858.1"/>
    </source>
</evidence>